<keyword evidence="1" id="KW-1185">Reference proteome</keyword>
<reference evidence="2" key="1">
    <citation type="submission" date="2022-11" db="UniProtKB">
        <authorList>
            <consortium name="WormBaseParasite"/>
        </authorList>
    </citation>
    <scope>IDENTIFICATION</scope>
</reference>
<evidence type="ECO:0000313" key="1">
    <source>
        <dbReference type="Proteomes" id="UP000887574"/>
    </source>
</evidence>
<organism evidence="1 2">
    <name type="scientific">Ditylenchus dipsaci</name>
    <dbReference type="NCBI Taxonomy" id="166011"/>
    <lineage>
        <taxon>Eukaryota</taxon>
        <taxon>Metazoa</taxon>
        <taxon>Ecdysozoa</taxon>
        <taxon>Nematoda</taxon>
        <taxon>Chromadorea</taxon>
        <taxon>Rhabditida</taxon>
        <taxon>Tylenchina</taxon>
        <taxon>Tylenchomorpha</taxon>
        <taxon>Sphaerularioidea</taxon>
        <taxon>Anguinidae</taxon>
        <taxon>Anguininae</taxon>
        <taxon>Ditylenchus</taxon>
    </lineage>
</organism>
<name>A0A915CX99_9BILA</name>
<sequence>MKKLPLTPARTIPLMCYIGRIEGRSLKKGSSSAMLFRLLGMPVAGLRLTDESRRVHFDCETGAYTAFQRYFPEIDVKFCAFHVEQGLNRQIQARVLRWFIEMMKMCSVLSEYLGPAISQS</sequence>
<dbReference type="Proteomes" id="UP000887574">
    <property type="component" value="Unplaced"/>
</dbReference>
<dbReference type="AlphaFoldDB" id="A0A915CX99"/>
<protein>
    <submittedName>
        <fullName evidence="2">MULE transposase domain-containing protein</fullName>
    </submittedName>
</protein>
<evidence type="ECO:0000313" key="2">
    <source>
        <dbReference type="WBParaSite" id="jg13292"/>
    </source>
</evidence>
<accession>A0A915CX99</accession>
<dbReference type="WBParaSite" id="jg13292">
    <property type="protein sequence ID" value="jg13292"/>
    <property type="gene ID" value="jg13292"/>
</dbReference>
<proteinExistence type="predicted"/>